<dbReference type="InterPro" id="IPR036526">
    <property type="entry name" value="C-N_Hydrolase_sf"/>
</dbReference>
<dbReference type="Pfam" id="PF00795">
    <property type="entry name" value="CN_hydrolase"/>
    <property type="match status" value="1"/>
</dbReference>
<evidence type="ECO:0000313" key="3">
    <source>
        <dbReference type="EMBL" id="KZM68544.1"/>
    </source>
</evidence>
<dbReference type="SUPFAM" id="SSF56317">
    <property type="entry name" value="Carbon-nitrogen hydrolase"/>
    <property type="match status" value="1"/>
</dbReference>
<evidence type="ECO:0000256" key="1">
    <source>
        <dbReference type="ARBA" id="ARBA00022801"/>
    </source>
</evidence>
<dbReference type="OrthoDB" id="9811121at2"/>
<dbReference type="Gene3D" id="3.60.110.10">
    <property type="entry name" value="Carbon-nitrogen hydrolase"/>
    <property type="match status" value="1"/>
</dbReference>
<name>A0A164HIH2_9NOCA</name>
<dbReference type="STRING" id="455432.AWN90_11815"/>
<keyword evidence="4" id="KW-1185">Reference proteome</keyword>
<dbReference type="GO" id="GO:0016811">
    <property type="term" value="F:hydrolase activity, acting on carbon-nitrogen (but not peptide) bonds, in linear amides"/>
    <property type="evidence" value="ECO:0007669"/>
    <property type="project" value="TreeGrafter"/>
</dbReference>
<comment type="caution">
    <text evidence="3">The sequence shown here is derived from an EMBL/GenBank/DDBJ whole genome shotgun (WGS) entry which is preliminary data.</text>
</comment>
<dbReference type="EMBL" id="LWGR01000021">
    <property type="protein sequence ID" value="KZM68544.1"/>
    <property type="molecule type" value="Genomic_DNA"/>
</dbReference>
<sequence>MAAVRVATCQFAVSADISANLRHVVHQMRLAKEEGADVAHFPEGALSGYAGSDFDSFDGFDWDRLRAATIDVMEVARELGLWVVIGSAHPLSGANKPHNSLYVINDHGLVVDRYDKRFCSGDIDGRSGDLAHYSPGDHPTVWEVNGVSCGALICYDYRFPELYREYMKHGVQIVFHSFHAANASSETVAAIGAGMGSAYEWFNPAATYTYPGITMPAAMTAAAACNHLWISCPNSSAPESLWPAFFVRADGICLGRLQRNTPGVLLSTVDTHEALYDSTAAWRHRAQSGHFHSGTVVSDPRSTDRTSL</sequence>
<proteinExistence type="predicted"/>
<dbReference type="Proteomes" id="UP000076512">
    <property type="component" value="Unassembled WGS sequence"/>
</dbReference>
<feature type="domain" description="CN hydrolase" evidence="2">
    <location>
        <begin position="4"/>
        <end position="271"/>
    </location>
</feature>
<evidence type="ECO:0000313" key="4">
    <source>
        <dbReference type="Proteomes" id="UP000076512"/>
    </source>
</evidence>
<dbReference type="PROSITE" id="PS50263">
    <property type="entry name" value="CN_HYDROLASE"/>
    <property type="match status" value="1"/>
</dbReference>
<keyword evidence="1 3" id="KW-0378">Hydrolase</keyword>
<reference evidence="3 4" key="1">
    <citation type="submission" date="2016-04" db="EMBL/GenBank/DDBJ databases">
        <authorList>
            <person name="Evans L.H."/>
            <person name="Alamgir A."/>
            <person name="Owens N."/>
            <person name="Weber N.D."/>
            <person name="Virtaneva K."/>
            <person name="Barbian K."/>
            <person name="Babar A."/>
            <person name="Rosenke K."/>
        </authorList>
    </citation>
    <scope>NUCLEOTIDE SEQUENCE [LARGE SCALE GENOMIC DNA]</scope>
    <source>
        <strain evidence="3 4">IFM 0406</strain>
    </source>
</reference>
<gene>
    <name evidence="3" type="ORF">AWN90_11815</name>
</gene>
<evidence type="ECO:0000259" key="2">
    <source>
        <dbReference type="PROSITE" id="PS50263"/>
    </source>
</evidence>
<dbReference type="CDD" id="cd07197">
    <property type="entry name" value="nitrilase"/>
    <property type="match status" value="1"/>
</dbReference>
<dbReference type="InterPro" id="IPR003010">
    <property type="entry name" value="C-N_Hydrolase"/>
</dbReference>
<dbReference type="PANTHER" id="PTHR43674:SF16">
    <property type="entry name" value="CARBON-NITROGEN FAMILY, PUTATIVE (AFU_ORTHOLOGUE AFUA_5G02350)-RELATED"/>
    <property type="match status" value="1"/>
</dbReference>
<protein>
    <submittedName>
        <fullName evidence="3">Carbon-nitrogen hydrolase</fullName>
    </submittedName>
</protein>
<dbReference type="PANTHER" id="PTHR43674">
    <property type="entry name" value="NITRILASE C965.09-RELATED"/>
    <property type="match status" value="1"/>
</dbReference>
<dbReference type="AlphaFoldDB" id="A0A164HIH2"/>
<organism evidence="3 4">
    <name type="scientific">Nocardia terpenica</name>
    <dbReference type="NCBI Taxonomy" id="455432"/>
    <lineage>
        <taxon>Bacteria</taxon>
        <taxon>Bacillati</taxon>
        <taxon>Actinomycetota</taxon>
        <taxon>Actinomycetes</taxon>
        <taxon>Mycobacteriales</taxon>
        <taxon>Nocardiaceae</taxon>
        <taxon>Nocardia</taxon>
    </lineage>
</organism>
<dbReference type="RefSeq" id="WP_067580242.1">
    <property type="nucleotide sequence ID" value="NZ_JABMCZ010000002.1"/>
</dbReference>
<accession>A0A164HIH2</accession>
<dbReference type="InterPro" id="IPR050345">
    <property type="entry name" value="Aliph_Amidase/BUP"/>
</dbReference>